<evidence type="ECO:0000313" key="9">
    <source>
        <dbReference type="Proteomes" id="UP000832034"/>
    </source>
</evidence>
<protein>
    <recommendedName>
        <fullName evidence="7">PilY1 beta-propeller domain-containing protein</fullName>
    </recommendedName>
</protein>
<evidence type="ECO:0000256" key="3">
    <source>
        <dbReference type="ARBA" id="ARBA00022558"/>
    </source>
</evidence>
<dbReference type="Proteomes" id="UP000832034">
    <property type="component" value="Chromosome"/>
</dbReference>
<evidence type="ECO:0000259" key="7">
    <source>
        <dbReference type="Pfam" id="PF05567"/>
    </source>
</evidence>
<reference evidence="8" key="1">
    <citation type="submission" date="2021-12" db="EMBL/GenBank/DDBJ databases">
        <authorList>
            <person name="Veyrier F.J."/>
        </authorList>
    </citation>
    <scope>NUCLEOTIDE SEQUENCE</scope>
    <source>
        <strain evidence="8">SAG 1488-6</strain>
    </source>
</reference>
<accession>A0ABY4E9T3</accession>
<dbReference type="InterPro" id="IPR011047">
    <property type="entry name" value="Quinoprotein_ADH-like_sf"/>
</dbReference>
<dbReference type="EMBL" id="CP091512">
    <property type="protein sequence ID" value="UOO92207.1"/>
    <property type="molecule type" value="Genomic_DNA"/>
</dbReference>
<dbReference type="SUPFAM" id="SSF50998">
    <property type="entry name" value="Quinoprotein alcohol dehydrogenase-like"/>
    <property type="match status" value="1"/>
</dbReference>
<keyword evidence="9" id="KW-1185">Reference proteome</keyword>
<dbReference type="Pfam" id="PF05567">
    <property type="entry name" value="T4P_PilY1"/>
    <property type="match status" value="1"/>
</dbReference>
<dbReference type="InterPro" id="IPR008707">
    <property type="entry name" value="B-propeller_PilY1"/>
</dbReference>
<evidence type="ECO:0000313" key="8">
    <source>
        <dbReference type="EMBL" id="UOO92207.1"/>
    </source>
</evidence>
<name>A0ABY4E9T3_VITST</name>
<evidence type="ECO:0000256" key="5">
    <source>
        <dbReference type="ARBA" id="ARBA00022837"/>
    </source>
</evidence>
<proteinExistence type="inferred from homology"/>
<evidence type="ECO:0000256" key="6">
    <source>
        <dbReference type="ARBA" id="ARBA00023263"/>
    </source>
</evidence>
<feature type="domain" description="PilY1 beta-propeller" evidence="7">
    <location>
        <begin position="722"/>
        <end position="1027"/>
    </location>
</feature>
<reference evidence="8" key="2">
    <citation type="journal article" date="2022" name="Res Sq">
        <title>Evolution of multicellular longitudinally dividing oral cavity symbionts (Neisseriaceae).</title>
        <authorList>
            <person name="Nyongesa S."/>
            <person name="Weber P."/>
            <person name="Bernet E."/>
            <person name="Pullido F."/>
            <person name="Nieckarz M."/>
            <person name="Delaby M."/>
            <person name="Nieves C."/>
            <person name="Viehboeck T."/>
            <person name="Krause N."/>
            <person name="Rivera-Millot A."/>
            <person name="Nakamura A."/>
            <person name="Vischer N."/>
            <person name="VanNieuwenhze M."/>
            <person name="Brun Y."/>
            <person name="Cava F."/>
            <person name="Bulgheresi S."/>
            <person name="Veyrier F."/>
        </authorList>
    </citation>
    <scope>NUCLEOTIDE SEQUENCE</scope>
    <source>
        <strain evidence="8">SAG 1488-6</strain>
    </source>
</reference>
<dbReference type="RefSeq" id="WP_244802727.1">
    <property type="nucleotide sequence ID" value="NZ_CP091512.1"/>
</dbReference>
<evidence type="ECO:0000256" key="4">
    <source>
        <dbReference type="ARBA" id="ARBA00022723"/>
    </source>
</evidence>
<evidence type="ECO:0000256" key="1">
    <source>
        <dbReference type="ARBA" id="ARBA00004561"/>
    </source>
</evidence>
<organism evidence="8 9">
    <name type="scientific">Vitreoscilla stercoraria</name>
    <dbReference type="NCBI Taxonomy" id="61"/>
    <lineage>
        <taxon>Bacteria</taxon>
        <taxon>Pseudomonadati</taxon>
        <taxon>Pseudomonadota</taxon>
        <taxon>Betaproteobacteria</taxon>
        <taxon>Neisseriales</taxon>
        <taxon>Neisseriaceae</taxon>
        <taxon>Vitreoscilla</taxon>
    </lineage>
</organism>
<comment type="similarity">
    <text evidence="2">Belongs to the PilY1 family.</text>
</comment>
<keyword evidence="3" id="KW-1029">Fimbrium biogenesis</keyword>
<keyword evidence="5" id="KW-0106">Calcium</keyword>
<sequence length="1201" mass="130283">MESKSNIFLALSVEFPTAGAAYNDNQLDPVELTTRYWGYFDPAKCYVVSGTNTGRYFEPKGLAVLKSGIYECNQGSTTNEYSGNVLNWATMSALDVYRSEMTGGNRALGVGTSNSAYEDGDTNALTYLRRARVYDGQNRNSGGYGKFPDRRVVVGRDQMKRLVPHDVIYNLSGGQASSLRTVIFDSKDFYVTVKHLGQNNAVVSRITNLPVVVQVCKPSLLENNCVAYAASGRSKPEGLMQNYRDKMNFASFGYLNIAGNNINGGVLRSKLASIVNEYNQNTGQFVINPFPSADSFGAEVTNSGSINYLNKFGDENGYKTNDPVAELYYTVLRYIRNKGYVGGNTRSTAWLPNNLTKQQKDNFPVIDFFGPSNDPFKNANGTLNPDTVCSPNTIMVIGDTNTHADRDLPGMGQTNSPTDDDIPTPEFIDKLKKAELAYIGAAANATFMDNAYNTGMGSSNSGAGLPALAYWANTENVRPDLLSNLRKPLNLKTFMIDVLENGSYKAENGNGPQWIRNSYYLAGKYGGFTDQNGDKVPNRDRLTEWTNDTPPGDLSISQYTWGTPKNFALANDPDSMVEALQKAFNSVQGSEDASQTGVATSVGADLFDIDNDRVVRASYKDSNWSGDVVGFQLMRGGNGSLEGNNATEWSANSLLRDNNNRRIFANNGSGVYEFTIANAGQFNTQLNTTNAANLIGYMRGETTNEGSAAGQLRPRSGDKLGTVVNSQVVSIPTPKAAPTGCTYADTATLARTGMYGFASNDGMYHMLDADGREIYAYIPSTALSKLNAYATNGYQHQYINDGLSTYAEVCYASGDGGARSVVVGSTGRGGRSIYALDVTNLSNPGANNTLWEFSATHDSDFGHFIGKPVLTKDRSGKPVVVVTSGYNGNSNNGYLYVLDVNKTGSWVEGVNYQKIALGTGGVGSPFVYDADNNGIADAVYVGDLDGKLWKVNLTADNSWVKAFNGLPLFSVPNSDANNPGTGITATPFVQVTRGRLTVFFGTGRYLDETDFNLSSQNYAYGIFDTGEAITNPDTQLLNQTIDTTPVAGRNDLWLLSSNALEGHHLGWRITLRQGQMIVDQANVQSKRAVFFNVFTPMPAANCLVTSTTFLLGADVRSGAQYEEPLFDVNRDGVVDENDAVGGFFQLGEMLGPVGTMIQTEDGRVLYIVIGSDGQLHVLDLNPLAVPPSNLKYKRLSWREIF</sequence>
<evidence type="ECO:0000256" key="2">
    <source>
        <dbReference type="ARBA" id="ARBA00008387"/>
    </source>
</evidence>
<gene>
    <name evidence="8" type="ORF">LVJ81_11380</name>
</gene>
<keyword evidence="4" id="KW-0479">Metal-binding</keyword>
<keyword evidence="6" id="KW-0281">Fimbrium</keyword>
<comment type="subcellular location">
    <subcellularLocation>
        <location evidence="1">Fimbrium</location>
    </subcellularLocation>
</comment>